<sequence length="114" mass="12870">MKTILIFLAVCITIVYGDWDDELEKNFPLCGNCQRDMESLRKALGNGGLQTTYDKVVSSITYICDEFYKSHSGKCKAKTVPYATDIQHEFNLERSDLEICAFFGLCSEECGIDC</sequence>
<feature type="signal peptide" evidence="2">
    <location>
        <begin position="1"/>
        <end position="17"/>
    </location>
</feature>
<accession>A0A7E4UPQ5</accession>
<dbReference type="Gene3D" id="1.10.225.10">
    <property type="entry name" value="Saposin-like"/>
    <property type="match status" value="1"/>
</dbReference>
<dbReference type="PROSITE" id="PS50015">
    <property type="entry name" value="SAP_B"/>
    <property type="match status" value="1"/>
</dbReference>
<keyword evidence="1" id="KW-1015">Disulfide bond</keyword>
<reference evidence="4" key="1">
    <citation type="journal article" date="2013" name="Genetics">
        <title>The draft genome and transcriptome of Panagrellus redivivus are shaped by the harsh demands of a free-living lifestyle.</title>
        <authorList>
            <person name="Srinivasan J."/>
            <person name="Dillman A.R."/>
            <person name="Macchietto M.G."/>
            <person name="Heikkinen L."/>
            <person name="Lakso M."/>
            <person name="Fracchia K.M."/>
            <person name="Antoshechkin I."/>
            <person name="Mortazavi A."/>
            <person name="Wong G."/>
            <person name="Sternberg P.W."/>
        </authorList>
    </citation>
    <scope>NUCLEOTIDE SEQUENCE [LARGE SCALE GENOMIC DNA]</scope>
    <source>
        <strain evidence="4">MT8872</strain>
    </source>
</reference>
<reference evidence="5" key="2">
    <citation type="submission" date="2020-10" db="UniProtKB">
        <authorList>
            <consortium name="WormBaseParasite"/>
        </authorList>
    </citation>
    <scope>IDENTIFICATION</scope>
</reference>
<proteinExistence type="predicted"/>
<dbReference type="AlphaFoldDB" id="A0A7E4UPQ5"/>
<dbReference type="SUPFAM" id="SSF47862">
    <property type="entry name" value="Saposin"/>
    <property type="match status" value="1"/>
</dbReference>
<evidence type="ECO:0000256" key="2">
    <source>
        <dbReference type="SAM" id="SignalP"/>
    </source>
</evidence>
<dbReference type="WBParaSite" id="Pan_g11268.t1">
    <property type="protein sequence ID" value="Pan_g11268.t1"/>
    <property type="gene ID" value="Pan_g11268"/>
</dbReference>
<dbReference type="InterPro" id="IPR008139">
    <property type="entry name" value="SaposinB_dom"/>
</dbReference>
<evidence type="ECO:0000313" key="5">
    <source>
        <dbReference type="WBParaSite" id="Pan_g11268.t1"/>
    </source>
</evidence>
<name>A0A7E4UPQ5_PANRE</name>
<feature type="domain" description="Saposin B-type" evidence="3">
    <location>
        <begin position="26"/>
        <end position="110"/>
    </location>
</feature>
<evidence type="ECO:0000259" key="3">
    <source>
        <dbReference type="PROSITE" id="PS50015"/>
    </source>
</evidence>
<feature type="chain" id="PRO_5029010065" evidence="2">
    <location>
        <begin position="18"/>
        <end position="114"/>
    </location>
</feature>
<keyword evidence="2" id="KW-0732">Signal</keyword>
<protein>
    <submittedName>
        <fullName evidence="5">Saposin B-type domain-containing protein</fullName>
    </submittedName>
</protein>
<dbReference type="Proteomes" id="UP000492821">
    <property type="component" value="Unassembled WGS sequence"/>
</dbReference>
<keyword evidence="4" id="KW-1185">Reference proteome</keyword>
<evidence type="ECO:0000313" key="4">
    <source>
        <dbReference type="Proteomes" id="UP000492821"/>
    </source>
</evidence>
<evidence type="ECO:0000256" key="1">
    <source>
        <dbReference type="ARBA" id="ARBA00023157"/>
    </source>
</evidence>
<organism evidence="4 5">
    <name type="scientific">Panagrellus redivivus</name>
    <name type="common">Microworm</name>
    <dbReference type="NCBI Taxonomy" id="6233"/>
    <lineage>
        <taxon>Eukaryota</taxon>
        <taxon>Metazoa</taxon>
        <taxon>Ecdysozoa</taxon>
        <taxon>Nematoda</taxon>
        <taxon>Chromadorea</taxon>
        <taxon>Rhabditida</taxon>
        <taxon>Tylenchina</taxon>
        <taxon>Panagrolaimomorpha</taxon>
        <taxon>Panagrolaimoidea</taxon>
        <taxon>Panagrolaimidae</taxon>
        <taxon>Panagrellus</taxon>
    </lineage>
</organism>
<dbReference type="InterPro" id="IPR011001">
    <property type="entry name" value="Saposin-like"/>
</dbReference>